<dbReference type="CDD" id="cd02440">
    <property type="entry name" value="AdoMet_MTases"/>
    <property type="match status" value="1"/>
</dbReference>
<dbReference type="GO" id="GO:0032259">
    <property type="term" value="P:methylation"/>
    <property type="evidence" value="ECO:0007669"/>
    <property type="project" value="UniProtKB-KW"/>
</dbReference>
<dbReference type="Proteomes" id="UP000729701">
    <property type="component" value="Unassembled WGS sequence"/>
</dbReference>
<dbReference type="SUPFAM" id="SSF53335">
    <property type="entry name" value="S-adenosyl-L-methionine-dependent methyltransferases"/>
    <property type="match status" value="1"/>
</dbReference>
<dbReference type="InterPro" id="IPR029063">
    <property type="entry name" value="SAM-dependent_MTases_sf"/>
</dbReference>
<dbReference type="InterPro" id="IPR041698">
    <property type="entry name" value="Methyltransf_25"/>
</dbReference>
<sequence>MKQLKDSQLETFDTEYVNDKRWKIVQEQIDRDFPDGDFTFLDVGGGNGLFADRLLMNYPKCRGTVLDNSELLLNRNTYNSRKTLICDSVENLVSLNNKYDIVSLNWLLHHLVGSSYAQSRQNINITLQTAISLLTEHGKISIFDNMYNGLLVDGLPSFIIYHLTSAKAISSFTSKMGANTAGVGVCFLSKQQWISTFERNFLKIINYSDAGEPWFTSLPRRLFLHMGKVHEGHFWLSISI</sequence>
<name>A0A951UW72_9CYAN</name>
<dbReference type="EMBL" id="JAHHGZ010000052">
    <property type="protein sequence ID" value="MBW4671712.1"/>
    <property type="molecule type" value="Genomic_DNA"/>
</dbReference>
<evidence type="ECO:0000313" key="2">
    <source>
        <dbReference type="EMBL" id="MBW4671712.1"/>
    </source>
</evidence>
<reference evidence="2" key="2">
    <citation type="journal article" date="2022" name="Microbiol. Resour. Announc.">
        <title>Metagenome Sequencing to Explore Phylogenomics of Terrestrial Cyanobacteria.</title>
        <authorList>
            <person name="Ward R.D."/>
            <person name="Stajich J.E."/>
            <person name="Johansen J.R."/>
            <person name="Huntemann M."/>
            <person name="Clum A."/>
            <person name="Foster B."/>
            <person name="Foster B."/>
            <person name="Roux S."/>
            <person name="Palaniappan K."/>
            <person name="Varghese N."/>
            <person name="Mukherjee S."/>
            <person name="Reddy T.B.K."/>
            <person name="Daum C."/>
            <person name="Copeland A."/>
            <person name="Chen I.A."/>
            <person name="Ivanova N.N."/>
            <person name="Kyrpides N.C."/>
            <person name="Shapiro N."/>
            <person name="Eloe-Fadrosh E.A."/>
            <person name="Pietrasiak N."/>
        </authorList>
    </citation>
    <scope>NUCLEOTIDE SEQUENCE</scope>
    <source>
        <strain evidence="2">GSE-NOS-MK-12-04C</strain>
    </source>
</reference>
<organism evidence="2 3">
    <name type="scientific">Cyanomargarita calcarea GSE-NOS-MK-12-04C</name>
    <dbReference type="NCBI Taxonomy" id="2839659"/>
    <lineage>
        <taxon>Bacteria</taxon>
        <taxon>Bacillati</taxon>
        <taxon>Cyanobacteriota</taxon>
        <taxon>Cyanophyceae</taxon>
        <taxon>Nostocales</taxon>
        <taxon>Cyanomargaritaceae</taxon>
        <taxon>Cyanomargarita</taxon>
    </lineage>
</organism>
<comment type="caution">
    <text evidence="2">The sequence shown here is derived from an EMBL/GenBank/DDBJ whole genome shotgun (WGS) entry which is preliminary data.</text>
</comment>
<dbReference type="Pfam" id="PF13649">
    <property type="entry name" value="Methyltransf_25"/>
    <property type="match status" value="1"/>
</dbReference>
<proteinExistence type="predicted"/>
<dbReference type="Gene3D" id="3.40.50.150">
    <property type="entry name" value="Vaccinia Virus protein VP39"/>
    <property type="match status" value="1"/>
</dbReference>
<protein>
    <submittedName>
        <fullName evidence="2">Class I SAM-dependent methyltransferase</fullName>
    </submittedName>
</protein>
<dbReference type="AlphaFoldDB" id="A0A951UW72"/>
<keyword evidence="2" id="KW-0489">Methyltransferase</keyword>
<dbReference type="GO" id="GO:0008168">
    <property type="term" value="F:methyltransferase activity"/>
    <property type="evidence" value="ECO:0007669"/>
    <property type="project" value="UniProtKB-KW"/>
</dbReference>
<keyword evidence="2" id="KW-0808">Transferase</keyword>
<gene>
    <name evidence="2" type="ORF">KME60_30870</name>
</gene>
<evidence type="ECO:0000313" key="3">
    <source>
        <dbReference type="Proteomes" id="UP000729701"/>
    </source>
</evidence>
<evidence type="ECO:0000259" key="1">
    <source>
        <dbReference type="Pfam" id="PF13649"/>
    </source>
</evidence>
<feature type="domain" description="Methyltransferase" evidence="1">
    <location>
        <begin position="41"/>
        <end position="115"/>
    </location>
</feature>
<accession>A0A951UW72</accession>
<reference evidence="2" key="1">
    <citation type="submission" date="2021-05" db="EMBL/GenBank/DDBJ databases">
        <authorList>
            <person name="Pietrasiak N."/>
            <person name="Ward R."/>
            <person name="Stajich J.E."/>
            <person name="Kurbessoian T."/>
        </authorList>
    </citation>
    <scope>NUCLEOTIDE SEQUENCE</scope>
    <source>
        <strain evidence="2">GSE-NOS-MK-12-04C</strain>
    </source>
</reference>